<feature type="domain" description="Transcription factor LuxR-like autoinducer-binding" evidence="4">
    <location>
        <begin position="49"/>
        <end position="152"/>
    </location>
</feature>
<name>A0ABT2NJ95_9RHOB</name>
<dbReference type="EMBL" id="JAOCQF010000001">
    <property type="protein sequence ID" value="MCT8328982.1"/>
    <property type="molecule type" value="Genomic_DNA"/>
</dbReference>
<comment type="caution">
    <text evidence="5">The sequence shown here is derived from an EMBL/GenBank/DDBJ whole genome shotgun (WGS) entry which is preliminary data.</text>
</comment>
<reference evidence="6" key="1">
    <citation type="submission" date="2023-07" db="EMBL/GenBank/DDBJ databases">
        <title>Defluviimonas sediminis sp. nov., isolated from mangrove sediment.</title>
        <authorList>
            <person name="Liu L."/>
            <person name="Li J."/>
            <person name="Huang Y."/>
            <person name="Pan J."/>
            <person name="Li M."/>
        </authorList>
    </citation>
    <scope>NUCLEOTIDE SEQUENCE [LARGE SCALE GENOMIC DNA]</scope>
    <source>
        <strain evidence="6">FT324</strain>
    </source>
</reference>
<evidence type="ECO:0000256" key="3">
    <source>
        <dbReference type="ARBA" id="ARBA00023163"/>
    </source>
</evidence>
<keyword evidence="6" id="KW-1185">Reference proteome</keyword>
<keyword evidence="3" id="KW-0804">Transcription</keyword>
<accession>A0ABT2NJ95</accession>
<dbReference type="SUPFAM" id="SSF75516">
    <property type="entry name" value="Pheromone-binding domain of LuxR-like quorum-sensing transcription factors"/>
    <property type="match status" value="1"/>
</dbReference>
<gene>
    <name evidence="5" type="ORF">N5I32_05600</name>
</gene>
<sequence>MPRLSTQIKLHSPGTDATSEARILRVLGAIAAAGPAGHAVGLHVGFNWPRYMLQGYSRAWQDIYAREALVARDPTVVWGFANTGWTRWSDIADLDTSGMFARAAEHGLRHGCTVAIAGHSTRTIASFAHDRREFTDGEIIEVAAVVAELHALTEDDAALPPAIRSRLAQMSVRRAPG</sequence>
<evidence type="ECO:0000256" key="1">
    <source>
        <dbReference type="ARBA" id="ARBA00023015"/>
    </source>
</evidence>
<protein>
    <submittedName>
        <fullName evidence="5">Autoinducer binding domain-containing protein</fullName>
    </submittedName>
</protein>
<dbReference type="InterPro" id="IPR036693">
    <property type="entry name" value="TF_LuxR_autoind-bd_dom_sf"/>
</dbReference>
<dbReference type="Gene3D" id="3.30.450.80">
    <property type="entry name" value="Transcription factor LuxR-like, autoinducer-binding domain"/>
    <property type="match status" value="1"/>
</dbReference>
<evidence type="ECO:0000259" key="4">
    <source>
        <dbReference type="Pfam" id="PF03472"/>
    </source>
</evidence>
<proteinExistence type="predicted"/>
<keyword evidence="1" id="KW-0805">Transcription regulation</keyword>
<dbReference type="Proteomes" id="UP001205601">
    <property type="component" value="Unassembled WGS sequence"/>
</dbReference>
<keyword evidence="2" id="KW-0238">DNA-binding</keyword>
<dbReference type="Pfam" id="PF03472">
    <property type="entry name" value="Autoind_bind"/>
    <property type="match status" value="1"/>
</dbReference>
<organism evidence="5 6">
    <name type="scientific">Albidovulum sediminis</name>
    <dbReference type="NCBI Taxonomy" id="3066345"/>
    <lineage>
        <taxon>Bacteria</taxon>
        <taxon>Pseudomonadati</taxon>
        <taxon>Pseudomonadota</taxon>
        <taxon>Alphaproteobacteria</taxon>
        <taxon>Rhodobacterales</taxon>
        <taxon>Paracoccaceae</taxon>
        <taxon>Albidovulum</taxon>
    </lineage>
</organism>
<dbReference type="RefSeq" id="WP_261494406.1">
    <property type="nucleotide sequence ID" value="NZ_JAOCQF010000001.1"/>
</dbReference>
<dbReference type="InterPro" id="IPR005143">
    <property type="entry name" value="TF_LuxR_autoind-bd_dom"/>
</dbReference>
<evidence type="ECO:0000256" key="2">
    <source>
        <dbReference type="ARBA" id="ARBA00023125"/>
    </source>
</evidence>
<evidence type="ECO:0000313" key="5">
    <source>
        <dbReference type="EMBL" id="MCT8328982.1"/>
    </source>
</evidence>
<evidence type="ECO:0000313" key="6">
    <source>
        <dbReference type="Proteomes" id="UP001205601"/>
    </source>
</evidence>